<proteinExistence type="predicted"/>
<dbReference type="AlphaFoldDB" id="A0A101IGS0"/>
<name>A0A101IGS0_9EURY</name>
<protein>
    <submittedName>
        <fullName evidence="2">Uncharacterized protein</fullName>
    </submittedName>
</protein>
<dbReference type="Proteomes" id="UP000053961">
    <property type="component" value="Unassembled WGS sequence"/>
</dbReference>
<sequence>MTGIKILIATILCLSIGATCDELGEATDIENFPTTADIESRPGEESAEARFEAGMGSAWTGGLSWIERRQSDELASFLSDEGTVGEETIPNQICFTIINDTAIYSILMGHNLTLALNATGQAVVLADGSPIGYLQPIEG</sequence>
<dbReference type="EMBL" id="LGHB01000040">
    <property type="protein sequence ID" value="KUK94949.1"/>
    <property type="molecule type" value="Genomic_DNA"/>
</dbReference>
<evidence type="ECO:0000313" key="4">
    <source>
        <dbReference type="Proteomes" id="UP000057043"/>
    </source>
</evidence>
<evidence type="ECO:0000313" key="1">
    <source>
        <dbReference type="EMBL" id="KUK44336.1"/>
    </source>
</evidence>
<dbReference type="PATRIC" id="fig|301375.6.peg.1721"/>
<comment type="caution">
    <text evidence="2">The sequence shown here is derived from an EMBL/GenBank/DDBJ whole genome shotgun (WGS) entry which is preliminary data.</text>
</comment>
<dbReference type="Proteomes" id="UP000057043">
    <property type="component" value="Unassembled WGS sequence"/>
</dbReference>
<dbReference type="EMBL" id="LGFT01000027">
    <property type="protein sequence ID" value="KUK44336.1"/>
    <property type="molecule type" value="Genomic_DNA"/>
</dbReference>
<reference evidence="2" key="1">
    <citation type="journal article" date="2015" name="MBio">
        <title>Genome-resolved metagenomic analysis reveals roles for candidate phyla and other microbial community members in biogeochemical transformations in oil reservoirs.</title>
        <authorList>
            <person name="Hu P."/>
            <person name="Tom L."/>
            <person name="Singh A."/>
            <person name="Thomas B.C."/>
            <person name="Baker B.J."/>
            <person name="Piceno Y.M."/>
            <person name="Andersen G.L."/>
            <person name="Banfield J.F."/>
        </authorList>
    </citation>
    <scope>NUCLEOTIDE SEQUENCE [LARGE SCALE GENOMIC DNA]</scope>
    <source>
        <strain evidence="2">56_747</strain>
    </source>
</reference>
<accession>A0A101IGS0</accession>
<gene>
    <name evidence="1" type="ORF">XD72_1255</name>
    <name evidence="2" type="ORF">XE07_1971</name>
</gene>
<organism evidence="2 3">
    <name type="scientific">Methanothrix harundinacea</name>
    <dbReference type="NCBI Taxonomy" id="301375"/>
    <lineage>
        <taxon>Archaea</taxon>
        <taxon>Methanobacteriati</taxon>
        <taxon>Methanobacteriota</taxon>
        <taxon>Stenosarchaea group</taxon>
        <taxon>Methanomicrobia</taxon>
        <taxon>Methanotrichales</taxon>
        <taxon>Methanotrichaceae</taxon>
        <taxon>Methanothrix</taxon>
    </lineage>
</organism>
<reference evidence="3 4" key="2">
    <citation type="journal article" date="2015" name="MBio">
        <title>Genome-Resolved Metagenomic Analysis Reveals Roles for Candidate Phyla and Other Microbial Community Members in Biogeochemical Transformations in Oil Reservoirs.</title>
        <authorList>
            <person name="Hu P."/>
            <person name="Tom L."/>
            <person name="Singh A."/>
            <person name="Thomas B.C."/>
            <person name="Baker B.J."/>
            <person name="Piceno Y.M."/>
            <person name="Andersen G.L."/>
            <person name="Banfield J.F."/>
        </authorList>
    </citation>
    <scope>NUCLEOTIDE SEQUENCE [LARGE SCALE GENOMIC DNA]</scope>
    <source>
        <strain evidence="1">57_489</strain>
    </source>
</reference>
<evidence type="ECO:0000313" key="2">
    <source>
        <dbReference type="EMBL" id="KUK94949.1"/>
    </source>
</evidence>
<evidence type="ECO:0000313" key="3">
    <source>
        <dbReference type="Proteomes" id="UP000053961"/>
    </source>
</evidence>